<evidence type="ECO:0000313" key="3">
    <source>
        <dbReference type="EMBL" id="KAF6205883.1"/>
    </source>
</evidence>
<dbReference type="Gene3D" id="3.30.420.10">
    <property type="entry name" value="Ribonuclease H-like superfamily/Ribonuclease H"/>
    <property type="match status" value="1"/>
</dbReference>
<name>A0A8S9XAA4_APOLU</name>
<evidence type="ECO:0000313" key="4">
    <source>
        <dbReference type="Proteomes" id="UP000466442"/>
    </source>
</evidence>
<reference evidence="3" key="1">
    <citation type="journal article" date="2021" name="Mol. Ecol. Resour.">
        <title>Apolygus lucorum genome provides insights into omnivorousness and mesophyll feeding.</title>
        <authorList>
            <person name="Liu Y."/>
            <person name="Liu H."/>
            <person name="Wang H."/>
            <person name="Huang T."/>
            <person name="Liu B."/>
            <person name="Yang B."/>
            <person name="Yin L."/>
            <person name="Li B."/>
            <person name="Zhang Y."/>
            <person name="Zhang S."/>
            <person name="Jiang F."/>
            <person name="Zhang X."/>
            <person name="Ren Y."/>
            <person name="Wang B."/>
            <person name="Wang S."/>
            <person name="Lu Y."/>
            <person name="Wu K."/>
            <person name="Fan W."/>
            <person name="Wang G."/>
        </authorList>
    </citation>
    <scope>NUCLEOTIDE SEQUENCE</scope>
    <source>
        <strain evidence="3">12Hb</strain>
    </source>
</reference>
<dbReference type="InterPro" id="IPR002156">
    <property type="entry name" value="RNaseH_domain"/>
</dbReference>
<feature type="region of interest" description="Disordered" evidence="1">
    <location>
        <begin position="115"/>
        <end position="134"/>
    </location>
</feature>
<dbReference type="CDD" id="cd09276">
    <property type="entry name" value="Rnase_HI_RT_non_LTR"/>
    <property type="match status" value="1"/>
</dbReference>
<gene>
    <name evidence="3" type="ORF">GE061_020058</name>
</gene>
<organism evidence="3 4">
    <name type="scientific">Apolygus lucorum</name>
    <name type="common">Small green plant bug</name>
    <name type="synonym">Lygocoris lucorum</name>
    <dbReference type="NCBI Taxonomy" id="248454"/>
    <lineage>
        <taxon>Eukaryota</taxon>
        <taxon>Metazoa</taxon>
        <taxon>Ecdysozoa</taxon>
        <taxon>Arthropoda</taxon>
        <taxon>Hexapoda</taxon>
        <taxon>Insecta</taxon>
        <taxon>Pterygota</taxon>
        <taxon>Neoptera</taxon>
        <taxon>Paraneoptera</taxon>
        <taxon>Hemiptera</taxon>
        <taxon>Heteroptera</taxon>
        <taxon>Panheteroptera</taxon>
        <taxon>Cimicomorpha</taxon>
        <taxon>Miridae</taxon>
        <taxon>Mirini</taxon>
        <taxon>Apolygus</taxon>
    </lineage>
</organism>
<protein>
    <recommendedName>
        <fullName evidence="2">RNase H type-1 domain-containing protein</fullName>
    </recommendedName>
</protein>
<feature type="domain" description="RNase H type-1" evidence="2">
    <location>
        <begin position="1"/>
        <end position="79"/>
    </location>
</feature>
<evidence type="ECO:0000256" key="1">
    <source>
        <dbReference type="SAM" id="MobiDB-lite"/>
    </source>
</evidence>
<accession>A0A8S9XAA4</accession>
<comment type="caution">
    <text evidence="3">The sequence shown here is derived from an EMBL/GenBank/DDBJ whole genome shotgun (WGS) entry which is preliminary data.</text>
</comment>
<keyword evidence="4" id="KW-1185">Reference proteome</keyword>
<sequence>MQLHLEPRPVIFLTDSLSVITKLQNINPNSNLNYIEGEIVKLCAALRTSGRQFRLIWVKSHAGIVGNELVDSYAKEATKKPTIDIQTPVYLPSDLRRRLREEMLKEWQDTYDRYPSGETYSSRAKTRHNAGSRVQRRLRPKALSSRRRDDLKGKTTRIDVLDLILTVDSEGKSDVVPKRHRDGPVVVEGVLPVPKRLAGFDAANQLDHVHRKGRLGRRADGGDPSLLRSANCARFVSSPLPPSVHIDPVLLVHRTLLADLLPSSRVWSIRLVRRRK</sequence>
<dbReference type="InterPro" id="IPR012337">
    <property type="entry name" value="RNaseH-like_sf"/>
</dbReference>
<dbReference type="OrthoDB" id="6628071at2759"/>
<dbReference type="AlphaFoldDB" id="A0A8S9XAA4"/>
<dbReference type="InterPro" id="IPR036397">
    <property type="entry name" value="RNaseH_sf"/>
</dbReference>
<proteinExistence type="predicted"/>
<dbReference type="PROSITE" id="PS50879">
    <property type="entry name" value="RNASE_H_1"/>
    <property type="match status" value="1"/>
</dbReference>
<dbReference type="EMBL" id="WIXP02000009">
    <property type="protein sequence ID" value="KAF6205883.1"/>
    <property type="molecule type" value="Genomic_DNA"/>
</dbReference>
<dbReference type="GO" id="GO:0003676">
    <property type="term" value="F:nucleic acid binding"/>
    <property type="evidence" value="ECO:0007669"/>
    <property type="project" value="InterPro"/>
</dbReference>
<dbReference type="GO" id="GO:0004523">
    <property type="term" value="F:RNA-DNA hybrid ribonuclease activity"/>
    <property type="evidence" value="ECO:0007669"/>
    <property type="project" value="InterPro"/>
</dbReference>
<dbReference type="SUPFAM" id="SSF53098">
    <property type="entry name" value="Ribonuclease H-like"/>
    <property type="match status" value="1"/>
</dbReference>
<feature type="compositionally biased region" description="Basic residues" evidence="1">
    <location>
        <begin position="124"/>
        <end position="134"/>
    </location>
</feature>
<dbReference type="Proteomes" id="UP000466442">
    <property type="component" value="Linkage Group LG9"/>
</dbReference>
<evidence type="ECO:0000259" key="2">
    <source>
        <dbReference type="PROSITE" id="PS50879"/>
    </source>
</evidence>
<dbReference type="Pfam" id="PF00075">
    <property type="entry name" value="RNase_H"/>
    <property type="match status" value="1"/>
</dbReference>